<organism evidence="1 2">
    <name type="scientific">Candidatus Accumulibacter phosphatis</name>
    <dbReference type="NCBI Taxonomy" id="327160"/>
    <lineage>
        <taxon>Bacteria</taxon>
        <taxon>Pseudomonadati</taxon>
        <taxon>Pseudomonadota</taxon>
        <taxon>Betaproteobacteria</taxon>
        <taxon>Candidatus Accumulibacter</taxon>
    </lineage>
</organism>
<gene>
    <name evidence="1" type="ORF">CRU78_04455</name>
</gene>
<evidence type="ECO:0000313" key="2">
    <source>
        <dbReference type="Proteomes" id="UP000342300"/>
    </source>
</evidence>
<comment type="caution">
    <text evidence="1">The sequence shown here is derived from an EMBL/GenBank/DDBJ whole genome shotgun (WGS) entry which is preliminary data.</text>
</comment>
<reference evidence="1 2" key="1">
    <citation type="submission" date="2017-09" db="EMBL/GenBank/DDBJ databases">
        <title>Metagenomic Analysis Reveals Denitrifying Candidatus Accumulibacter and Flanking Population as a Source of N2O.</title>
        <authorList>
            <person name="Gao H."/>
            <person name="Mao Y."/>
            <person name="Zhao X."/>
            <person name="Liu W.-T."/>
            <person name="Zhang T."/>
            <person name="Wells G."/>
        </authorList>
    </citation>
    <scope>NUCLEOTIDE SEQUENCE [LARGE SCALE GENOMIC DNA]</scope>
    <source>
        <strain evidence="1">CANDO_2_IC</strain>
    </source>
</reference>
<dbReference type="InterPro" id="IPR008323">
    <property type="entry name" value="UCP033563"/>
</dbReference>
<dbReference type="PIRSF" id="PIRSF033563">
    <property type="entry name" value="UCP033563"/>
    <property type="match status" value="1"/>
</dbReference>
<evidence type="ECO:0008006" key="3">
    <source>
        <dbReference type="Google" id="ProtNLM"/>
    </source>
</evidence>
<accession>A0A6A7RRU4</accession>
<dbReference type="PANTHER" id="PTHR36454:SF1">
    <property type="entry name" value="DUF1015 DOMAIN-CONTAINING PROTEIN"/>
    <property type="match status" value="1"/>
</dbReference>
<dbReference type="Proteomes" id="UP000342300">
    <property type="component" value="Unassembled WGS sequence"/>
</dbReference>
<dbReference type="EMBL" id="PDHS01000094">
    <property type="protein sequence ID" value="MQM29830.1"/>
    <property type="molecule type" value="Genomic_DNA"/>
</dbReference>
<dbReference type="PANTHER" id="PTHR36454">
    <property type="entry name" value="LMO2823 PROTEIN"/>
    <property type="match status" value="1"/>
</dbReference>
<evidence type="ECO:0000313" key="1">
    <source>
        <dbReference type="EMBL" id="MQM29830.1"/>
    </source>
</evidence>
<name>A0A6A7RRU4_9PROT</name>
<dbReference type="AlphaFoldDB" id="A0A6A7RRU4"/>
<proteinExistence type="predicted"/>
<sequence length="457" mass="49657">MKCGSCRRSRVSTIIAAAAATSPSHGRQFAAVISRIKRPQESSLSFDHCLIRPFAGLRPRRQDAAAVAAPPYDVLSSDEARAAASGKPLSFLHVSKAEIDLPPEIDHFAPEVYAQSAENFQRLIDDGVLCRDPHACYYAYRLVMGEHVQTGLVAAASIAAYDSNRIRKHEFTRPDKEDDRVRQIEALNAQTGPVLLVNGDDETLERLLREAAESVPVADVTGDNGIQHTLWMIDDEESVARISALVEAMPALYIADGHHRSAAASRVAAARRGQAGAAASAEFFLAVIFPASQMRILDYNRVARDLNGLSEEAFLAAVGERYHVLPSTGPVKPERSGVCGMYLGGRWYRLELLPGLLPAADPVRRVDVSVLAEQILAPVLGITDLRRDTRIDFVGGMRGLGELERRVNSGEMAVAFALYPTQMADLMAVADAGEVMPPKSTWFEPKLADGLVSHVLD</sequence>
<protein>
    <recommendedName>
        <fullName evidence="3">DUF1015 domain-containing protein</fullName>
    </recommendedName>
</protein>
<dbReference type="Pfam" id="PF06245">
    <property type="entry name" value="DUF1015"/>
    <property type="match status" value="1"/>
</dbReference>